<protein>
    <recommendedName>
        <fullName evidence="3">Carboxypeptidase regulatory-like domain-containing protein</fullName>
    </recommendedName>
</protein>
<evidence type="ECO:0000313" key="2">
    <source>
        <dbReference type="Proteomes" id="UP001319827"/>
    </source>
</evidence>
<evidence type="ECO:0008006" key="3">
    <source>
        <dbReference type="Google" id="ProtNLM"/>
    </source>
</evidence>
<dbReference type="InterPro" id="IPR008969">
    <property type="entry name" value="CarboxyPept-like_regulatory"/>
</dbReference>
<reference evidence="1 2" key="1">
    <citation type="journal article" date="2016" name="C (Basel)">
        <title>Selective Growth of and Electricity Production by Marine Exoelectrogenic Bacteria in Self-Aggregated Hydrogel of Microbially Reduced Graphene Oxide.</title>
        <authorList>
            <person name="Yoshida N."/>
            <person name="Goto Y."/>
            <person name="Miyata Y."/>
        </authorList>
    </citation>
    <scope>NUCLEOTIDE SEQUENCE [LARGE SCALE GENOMIC DNA]</scope>
    <source>
        <strain evidence="1 2">NIT-T3</strain>
    </source>
</reference>
<dbReference type="EMBL" id="AP024355">
    <property type="protein sequence ID" value="BCR03397.1"/>
    <property type="molecule type" value="Genomic_DNA"/>
</dbReference>
<dbReference type="Proteomes" id="UP001319827">
    <property type="component" value="Chromosome"/>
</dbReference>
<sequence length="284" mass="30902">MNRASWWKGLLLLLIVFNLPACLPLAERASETATSGDLRVSRYVDGQGKTGITGQVVHKDSGAPLAEAYVNIYPDAVSNLLGPSQYISSPTDAEGRYNLEVPPGTYYVVARKRMSGQAAGPLAQGDYYSEHQRVITTVEEGTLALVDLQVVPMKAPMFFQKSVVDKRTETGIRGRLVDAAGKPVPGSFAVAYTDSDVRRLPDFASTLSDQQGNFTIFLPKGGVYYLAGRLHAWDMPRPGELYGRLGGEEPAPVEVVPGGFVENILIEMTPFSGEYKPGKSRRPY</sequence>
<proteinExistence type="predicted"/>
<reference evidence="1 2" key="2">
    <citation type="journal article" date="2021" name="Int. J. Syst. Evol. Microbiol.">
        <title>Isolation and Polyphasic Characterization of Desulfuromonas versatilis sp. Nov., an Electrogenic Bacteria Capable of Versatile Metabolism Isolated from a Graphene Oxide-Reducing Enrichment Culture.</title>
        <authorList>
            <person name="Xie L."/>
            <person name="Yoshida N."/>
            <person name="Ishii S."/>
            <person name="Meng L."/>
        </authorList>
    </citation>
    <scope>NUCLEOTIDE SEQUENCE [LARGE SCALE GENOMIC DNA]</scope>
    <source>
        <strain evidence="1 2">NIT-T3</strain>
    </source>
</reference>
<dbReference type="Gene3D" id="2.60.40.1120">
    <property type="entry name" value="Carboxypeptidase-like, regulatory domain"/>
    <property type="match status" value="1"/>
</dbReference>
<keyword evidence="2" id="KW-1185">Reference proteome</keyword>
<accession>A0ABN6DUI4</accession>
<name>A0ABN6DUI4_9BACT</name>
<organism evidence="1 2">
    <name type="scientific">Desulfuromonas versatilis</name>
    <dbReference type="NCBI Taxonomy" id="2802975"/>
    <lineage>
        <taxon>Bacteria</taxon>
        <taxon>Pseudomonadati</taxon>
        <taxon>Thermodesulfobacteriota</taxon>
        <taxon>Desulfuromonadia</taxon>
        <taxon>Desulfuromonadales</taxon>
        <taxon>Desulfuromonadaceae</taxon>
        <taxon>Desulfuromonas</taxon>
    </lineage>
</organism>
<dbReference type="SUPFAM" id="SSF49464">
    <property type="entry name" value="Carboxypeptidase regulatory domain-like"/>
    <property type="match status" value="2"/>
</dbReference>
<evidence type="ECO:0000313" key="1">
    <source>
        <dbReference type="EMBL" id="BCR03397.1"/>
    </source>
</evidence>
<gene>
    <name evidence="1" type="ORF">DESUT3_04660</name>
</gene>
<dbReference type="RefSeq" id="WP_221250872.1">
    <property type="nucleotide sequence ID" value="NZ_AP024355.1"/>
</dbReference>